<keyword evidence="4" id="KW-1185">Reference proteome</keyword>
<dbReference type="AlphaFoldDB" id="A0A9W4U7V5"/>
<name>A0A9W4U7V5_9PLEO</name>
<evidence type="ECO:0000313" key="3">
    <source>
        <dbReference type="EMBL" id="CAI6323242.1"/>
    </source>
</evidence>
<feature type="region of interest" description="Disordered" evidence="1">
    <location>
        <begin position="1"/>
        <end position="42"/>
    </location>
</feature>
<reference evidence="3" key="1">
    <citation type="submission" date="2023-01" db="EMBL/GenBank/DDBJ databases">
        <authorList>
            <person name="Van Ghelder C."/>
            <person name="Rancurel C."/>
        </authorList>
    </citation>
    <scope>NUCLEOTIDE SEQUENCE</scope>
    <source>
        <strain evidence="3">CNCM I-4278</strain>
    </source>
</reference>
<dbReference type="InterPro" id="IPR021514">
    <property type="entry name" value="DUF3176"/>
</dbReference>
<protein>
    <recommendedName>
        <fullName evidence="5">DUF3176 domain containing protein</fullName>
    </recommendedName>
</protein>
<dbReference type="Pfam" id="PF11374">
    <property type="entry name" value="DUF3176"/>
    <property type="match status" value="1"/>
</dbReference>
<evidence type="ECO:0000256" key="2">
    <source>
        <dbReference type="SAM" id="Phobius"/>
    </source>
</evidence>
<evidence type="ECO:0008006" key="5">
    <source>
        <dbReference type="Google" id="ProtNLM"/>
    </source>
</evidence>
<accession>A0A9W4U7V5</accession>
<feature type="compositionally biased region" description="Low complexity" evidence="1">
    <location>
        <begin position="30"/>
        <end position="42"/>
    </location>
</feature>
<evidence type="ECO:0000256" key="1">
    <source>
        <dbReference type="SAM" id="MobiDB-lite"/>
    </source>
</evidence>
<dbReference type="PANTHER" id="PTHR35394">
    <property type="entry name" value="DUF3176 DOMAIN-CONTAINING PROTEIN"/>
    <property type="match status" value="1"/>
</dbReference>
<dbReference type="EMBL" id="CAOQHR010000002">
    <property type="protein sequence ID" value="CAI6323242.1"/>
    <property type="molecule type" value="Genomic_DNA"/>
</dbReference>
<proteinExistence type="predicted"/>
<keyword evidence="2" id="KW-0812">Transmembrane</keyword>
<dbReference type="OrthoDB" id="5376804at2759"/>
<evidence type="ECO:0000313" key="4">
    <source>
        <dbReference type="Proteomes" id="UP001152607"/>
    </source>
</evidence>
<dbReference type="PANTHER" id="PTHR35394:SF5">
    <property type="entry name" value="DUF3176 DOMAIN-CONTAINING PROTEIN"/>
    <property type="match status" value="1"/>
</dbReference>
<keyword evidence="2" id="KW-1133">Transmembrane helix</keyword>
<keyword evidence="2" id="KW-0472">Membrane</keyword>
<organism evidence="3 4">
    <name type="scientific">Periconia digitata</name>
    <dbReference type="NCBI Taxonomy" id="1303443"/>
    <lineage>
        <taxon>Eukaryota</taxon>
        <taxon>Fungi</taxon>
        <taxon>Dikarya</taxon>
        <taxon>Ascomycota</taxon>
        <taxon>Pezizomycotina</taxon>
        <taxon>Dothideomycetes</taxon>
        <taxon>Pleosporomycetidae</taxon>
        <taxon>Pleosporales</taxon>
        <taxon>Massarineae</taxon>
        <taxon>Periconiaceae</taxon>
        <taxon>Periconia</taxon>
    </lineage>
</organism>
<dbReference type="Proteomes" id="UP001152607">
    <property type="component" value="Unassembled WGS sequence"/>
</dbReference>
<feature type="transmembrane region" description="Helical" evidence="2">
    <location>
        <begin position="68"/>
        <end position="90"/>
    </location>
</feature>
<comment type="caution">
    <text evidence="3">The sequence shown here is derived from an EMBL/GenBank/DDBJ whole genome shotgun (WGS) entry which is preliminary data.</text>
</comment>
<feature type="transmembrane region" description="Helical" evidence="2">
    <location>
        <begin position="573"/>
        <end position="593"/>
    </location>
</feature>
<gene>
    <name evidence="3" type="ORF">PDIGIT_LOCUS3682</name>
</gene>
<sequence length="679" mass="75683">MAGSHHRPAHTRDAMRRSRGHRLRERRNISGTTSSYGESGSKSSLDITQKLEKKLAELNASENVFKRWIYEIVTLSIAATCMAAIVVILLDIHGKDLVGRSEGITAFTVLSKITSAALLLPTSEALGQLKWNWFHGNKSWEIWDFEIFDKASRGAWGSALLLFRTKGRSLAALGAILTLLLIANDTFFQQVLNLPQDWSLQSTGQISRTIHYVPPNIMIYKDNLDMAQQLSTTSQILTQYLLSNGTYPTAVDDGVRPDIPISCPTSNCTFPRYKTLGVCSQCKDVTPMLGFGCKTATADWISNKTREDDQKSEMCGYFFNITDENPMLMSGYLTANINSSGSHAEAGEALILRFLPMIATPDKVPLWDRSLSFKDIRNPITDVVVVGSVDGVSGTFQNKTPVATECMLSWCVKEIESSYAYGGYREKIVNTFTNSTPGPFPWTSEKVYGRVNGSMVTYNENVTITIPGDNQTFWLNSTTHEGVSTAFDDYFPSFLTVPKGSSDAILRQMTYTAGPPYTRRLPMSMWRPPNNITDHFGRIATEMTNAIRSTRPYDMVEGPAYSLTTFIQVKWEWLIFPFALLFLSIVFLVATIVKTERAKGDLGPGVWKTSTMPALIYSLPSDAQKQVKVPWSVDKASEDSRKLRVKLHPEKGWRISGQIYSPVSPVIVCHSNKPPPGWI</sequence>